<dbReference type="Proteomes" id="UP000247150">
    <property type="component" value="Unassembled WGS sequence"/>
</dbReference>
<feature type="transmembrane region" description="Helical" evidence="1">
    <location>
        <begin position="55"/>
        <end position="83"/>
    </location>
</feature>
<sequence length="147" mass="16453">MGVELTAIHWIYVLFILFIIGFMAMRRDTTLVCIAGIFLIAITATGSLSSSVSSIFTSFIFAITELLSTILVISIIVAMSRTLTTTGINDVMISPFARFIRTPALAYWTIGILMMVISWIKCIYIYQNQLTPNIIKRRGLIIVHQTL</sequence>
<organism evidence="2 3">
    <name type="scientific">Cytobacillus oceanisediminis</name>
    <dbReference type="NCBI Taxonomy" id="665099"/>
    <lineage>
        <taxon>Bacteria</taxon>
        <taxon>Bacillati</taxon>
        <taxon>Bacillota</taxon>
        <taxon>Bacilli</taxon>
        <taxon>Bacillales</taxon>
        <taxon>Bacillaceae</taxon>
        <taxon>Cytobacillus</taxon>
    </lineage>
</organism>
<feature type="transmembrane region" description="Helical" evidence="1">
    <location>
        <begin position="6"/>
        <end position="24"/>
    </location>
</feature>
<keyword evidence="1" id="KW-0812">Transmembrane</keyword>
<accession>A0A2V3A2M9</accession>
<dbReference type="AlphaFoldDB" id="A0A2V3A2M9"/>
<comment type="caution">
    <text evidence="2">The sequence shown here is derived from an EMBL/GenBank/DDBJ whole genome shotgun (WGS) entry which is preliminary data.</text>
</comment>
<feature type="transmembrane region" description="Helical" evidence="1">
    <location>
        <begin position="31"/>
        <end position="49"/>
    </location>
</feature>
<keyword evidence="1" id="KW-0472">Membrane</keyword>
<evidence type="ECO:0000313" key="2">
    <source>
        <dbReference type="EMBL" id="PWW27791.1"/>
    </source>
</evidence>
<gene>
    <name evidence="2" type="ORF">DFO73_107101</name>
</gene>
<proteinExistence type="predicted"/>
<protein>
    <submittedName>
        <fullName evidence="2">Uncharacterized protein</fullName>
    </submittedName>
</protein>
<keyword evidence="1" id="KW-1133">Transmembrane helix</keyword>
<reference evidence="2 3" key="1">
    <citation type="submission" date="2018-05" db="EMBL/GenBank/DDBJ databases">
        <title>Freshwater and sediment microbial communities from various areas in North America, analyzing microbe dynamics in response to fracking.</title>
        <authorList>
            <person name="Lamendella R."/>
        </authorList>
    </citation>
    <scope>NUCLEOTIDE SEQUENCE [LARGE SCALE GENOMIC DNA]</scope>
    <source>
        <strain evidence="2 3">15_TX</strain>
    </source>
</reference>
<dbReference type="EMBL" id="QGTW01000007">
    <property type="protein sequence ID" value="PWW27791.1"/>
    <property type="molecule type" value="Genomic_DNA"/>
</dbReference>
<evidence type="ECO:0000313" key="3">
    <source>
        <dbReference type="Proteomes" id="UP000247150"/>
    </source>
</evidence>
<evidence type="ECO:0000256" key="1">
    <source>
        <dbReference type="SAM" id="Phobius"/>
    </source>
</evidence>
<feature type="transmembrane region" description="Helical" evidence="1">
    <location>
        <begin position="104"/>
        <end position="126"/>
    </location>
</feature>
<name>A0A2V3A2M9_9BACI</name>